<keyword evidence="3" id="KW-1185">Reference proteome</keyword>
<protein>
    <submittedName>
        <fullName evidence="2">Uncharacterized protein</fullName>
    </submittedName>
</protein>
<dbReference type="Proteomes" id="UP000256970">
    <property type="component" value="Unassembled WGS sequence"/>
</dbReference>
<dbReference type="EMBL" id="FNXT01001011">
    <property type="protein sequence ID" value="SZX70807.1"/>
    <property type="molecule type" value="Genomic_DNA"/>
</dbReference>
<accession>A0A383VZD9</accession>
<reference evidence="2 3" key="1">
    <citation type="submission" date="2016-10" db="EMBL/GenBank/DDBJ databases">
        <authorList>
            <person name="Cai Z."/>
        </authorList>
    </citation>
    <scope>NUCLEOTIDE SEQUENCE [LARGE SCALE GENOMIC DNA]</scope>
</reference>
<name>A0A383VZD9_TETOB</name>
<evidence type="ECO:0000313" key="2">
    <source>
        <dbReference type="EMBL" id="SZX70807.1"/>
    </source>
</evidence>
<proteinExistence type="predicted"/>
<organism evidence="2 3">
    <name type="scientific">Tetradesmus obliquus</name>
    <name type="common">Green alga</name>
    <name type="synonym">Acutodesmus obliquus</name>
    <dbReference type="NCBI Taxonomy" id="3088"/>
    <lineage>
        <taxon>Eukaryota</taxon>
        <taxon>Viridiplantae</taxon>
        <taxon>Chlorophyta</taxon>
        <taxon>core chlorophytes</taxon>
        <taxon>Chlorophyceae</taxon>
        <taxon>CS clade</taxon>
        <taxon>Sphaeropleales</taxon>
        <taxon>Scenedesmaceae</taxon>
        <taxon>Tetradesmus</taxon>
    </lineage>
</organism>
<gene>
    <name evidence="2" type="ORF">BQ4739_LOCUS10975</name>
</gene>
<dbReference type="AlphaFoldDB" id="A0A383VZD9"/>
<evidence type="ECO:0000313" key="3">
    <source>
        <dbReference type="Proteomes" id="UP000256970"/>
    </source>
</evidence>
<feature type="compositionally biased region" description="Low complexity" evidence="1">
    <location>
        <begin position="228"/>
        <end position="237"/>
    </location>
</feature>
<feature type="region of interest" description="Disordered" evidence="1">
    <location>
        <begin position="217"/>
        <end position="237"/>
    </location>
</feature>
<sequence length="307" mass="32066">MQPGNRSIWPDSHVNVLVYLPPPALAALKHAIAAPAAATSGSGGLTVNLRLDISGLLLQQAPARLGEFATAADAAGAEIAVQKSLFRQQIAARQLAVGKPDTSSATATGAAVPDAAVPNAAASLPRISAQLIKPVTLAASAHTAAPLHAASTVQSKTAGATRTTATRIVMPAMKRTAAGRRSMRARWAASLLQQQQQQQQQHQGTSSASQQATFLRPARPIAQDSCRSRAGTRSSNSSSRAICLLPEPFGPAEPNAAVAAAVQRHNSRLLVVQQLQSWQCGCHNLCSSRHQHGQQQGRLELLCALLQ</sequence>
<evidence type="ECO:0000256" key="1">
    <source>
        <dbReference type="SAM" id="MobiDB-lite"/>
    </source>
</evidence>